<organism evidence="7 8">
    <name type="scientific">Triangularia setosa</name>
    <dbReference type="NCBI Taxonomy" id="2587417"/>
    <lineage>
        <taxon>Eukaryota</taxon>
        <taxon>Fungi</taxon>
        <taxon>Dikarya</taxon>
        <taxon>Ascomycota</taxon>
        <taxon>Pezizomycotina</taxon>
        <taxon>Sordariomycetes</taxon>
        <taxon>Sordariomycetidae</taxon>
        <taxon>Sordariales</taxon>
        <taxon>Podosporaceae</taxon>
        <taxon>Triangularia</taxon>
    </lineage>
</organism>
<evidence type="ECO:0000256" key="1">
    <source>
        <dbReference type="ARBA" id="ARBA00006924"/>
    </source>
</evidence>
<dbReference type="InterPro" id="IPR026590">
    <property type="entry name" value="Ssirtuin_cat_dom"/>
</dbReference>
<feature type="region of interest" description="Disordered" evidence="5">
    <location>
        <begin position="245"/>
        <end position="311"/>
    </location>
</feature>
<feature type="compositionally biased region" description="Basic and acidic residues" evidence="5">
    <location>
        <begin position="760"/>
        <end position="778"/>
    </location>
</feature>
<evidence type="ECO:0000256" key="2">
    <source>
        <dbReference type="ARBA" id="ARBA00022679"/>
    </source>
</evidence>
<reference evidence="7" key="1">
    <citation type="journal article" date="2023" name="Mol. Phylogenet. Evol.">
        <title>Genome-scale phylogeny and comparative genomics of the fungal order Sordariales.</title>
        <authorList>
            <person name="Hensen N."/>
            <person name="Bonometti L."/>
            <person name="Westerberg I."/>
            <person name="Brannstrom I.O."/>
            <person name="Guillou S."/>
            <person name="Cros-Aarteil S."/>
            <person name="Calhoun S."/>
            <person name="Haridas S."/>
            <person name="Kuo A."/>
            <person name="Mondo S."/>
            <person name="Pangilinan J."/>
            <person name="Riley R."/>
            <person name="LaButti K."/>
            <person name="Andreopoulos B."/>
            <person name="Lipzen A."/>
            <person name="Chen C."/>
            <person name="Yan M."/>
            <person name="Daum C."/>
            <person name="Ng V."/>
            <person name="Clum A."/>
            <person name="Steindorff A."/>
            <person name="Ohm R.A."/>
            <person name="Martin F."/>
            <person name="Silar P."/>
            <person name="Natvig D.O."/>
            <person name="Lalanne C."/>
            <person name="Gautier V."/>
            <person name="Ament-Velasquez S.L."/>
            <person name="Kruys A."/>
            <person name="Hutchinson M.I."/>
            <person name="Powell A.J."/>
            <person name="Barry K."/>
            <person name="Miller A.N."/>
            <person name="Grigoriev I.V."/>
            <person name="Debuchy R."/>
            <person name="Gladieux P."/>
            <person name="Hiltunen Thoren M."/>
            <person name="Johannesson H."/>
        </authorList>
    </citation>
    <scope>NUCLEOTIDE SEQUENCE</scope>
    <source>
        <strain evidence="7">CBS 892.96</strain>
    </source>
</reference>
<feature type="compositionally biased region" description="Polar residues" evidence="5">
    <location>
        <begin position="1035"/>
        <end position="1048"/>
    </location>
</feature>
<proteinExistence type="inferred from homology"/>
<feature type="compositionally biased region" description="Pro residues" evidence="5">
    <location>
        <begin position="748"/>
        <end position="758"/>
    </location>
</feature>
<evidence type="ECO:0000313" key="7">
    <source>
        <dbReference type="EMBL" id="KAK4175262.1"/>
    </source>
</evidence>
<dbReference type="PANTHER" id="PTHR11085">
    <property type="entry name" value="NAD-DEPENDENT PROTEIN DEACYLASE SIRTUIN-5, MITOCHONDRIAL-RELATED"/>
    <property type="match status" value="1"/>
</dbReference>
<feature type="compositionally biased region" description="Polar residues" evidence="5">
    <location>
        <begin position="1147"/>
        <end position="1161"/>
    </location>
</feature>
<dbReference type="PANTHER" id="PTHR11085:SF8">
    <property type="entry name" value="NAD-DEPENDENT HISTONE DEACETYLASE HST3"/>
    <property type="match status" value="1"/>
</dbReference>
<feature type="region of interest" description="Disordered" evidence="5">
    <location>
        <begin position="61"/>
        <end position="227"/>
    </location>
</feature>
<dbReference type="GO" id="GO:0017136">
    <property type="term" value="F:histone deacetylase activity, NAD-dependent"/>
    <property type="evidence" value="ECO:0007669"/>
    <property type="project" value="TreeGrafter"/>
</dbReference>
<feature type="compositionally biased region" description="Polar residues" evidence="5">
    <location>
        <begin position="417"/>
        <end position="433"/>
    </location>
</feature>
<evidence type="ECO:0000256" key="4">
    <source>
        <dbReference type="PROSITE-ProRule" id="PRU00236"/>
    </source>
</evidence>
<feature type="compositionally biased region" description="Low complexity" evidence="5">
    <location>
        <begin position="736"/>
        <end position="747"/>
    </location>
</feature>
<evidence type="ECO:0000313" key="8">
    <source>
        <dbReference type="Proteomes" id="UP001302321"/>
    </source>
</evidence>
<keyword evidence="2" id="KW-0808">Transferase</keyword>
<dbReference type="SUPFAM" id="SSF52467">
    <property type="entry name" value="DHS-like NAD/FAD-binding domain"/>
    <property type="match status" value="1"/>
</dbReference>
<keyword evidence="3" id="KW-0520">NAD</keyword>
<evidence type="ECO:0000256" key="3">
    <source>
        <dbReference type="ARBA" id="ARBA00023027"/>
    </source>
</evidence>
<comment type="caution">
    <text evidence="7">The sequence shown here is derived from an EMBL/GenBank/DDBJ whole genome shotgun (WGS) entry which is preliminary data.</text>
</comment>
<feature type="region of interest" description="Disordered" evidence="5">
    <location>
        <begin position="653"/>
        <end position="827"/>
    </location>
</feature>
<dbReference type="AlphaFoldDB" id="A0AAN6W820"/>
<feature type="domain" description="Deacetylase sirtuin-type" evidence="6">
    <location>
        <begin position="7"/>
        <end position="649"/>
    </location>
</feature>
<dbReference type="InterPro" id="IPR050134">
    <property type="entry name" value="NAD-dep_sirtuin_deacylases"/>
</dbReference>
<dbReference type="Pfam" id="PF02146">
    <property type="entry name" value="SIR2"/>
    <property type="match status" value="3"/>
</dbReference>
<sequence>MPTTHVEPGSEALLEEIANSLWKSKKVVVITGAGISTNSGIPDFRSENGLYSLIQAQFDAAERQQDLPSSASDASDSSLEQRPTKRRRASHDLPRPVEGTGLPGQWPQNTSQNTIIAEQGHGVPSADPVSSDPTDDPSAQPATPRDTSAPQEDVTLRDVENSEHAPGPPTAGETGASYDAEKLAEPSLSRGLTPLPSPRLKVPEAQPEITPGRITMGTSASFTSSPPSMAIDALRLRSRTDLLAHTRSSSPLSSPPPISYDPYQESVEESSCSSSSGSSRSESEEPSSVSTPLLTSQTSYGSSSSRTSLPNMKGKDLFDAQIWSCPLKTSVFYTFATTLRNKVRTAQPTNSHRFVSILRDSRKLVRCYTQNIDQLEERVGLSTSLLLGAGSRYRFSARAGRSSAGGRSSLKGPEVSDLSTDGCSLQDSEQPPRSQAEPESQELKEETGNGEPEGKREQDGSGSDSSQALPSSSQPPSSQSAPSGPKRGVECVFLHGSLAELRCFVCAKTATWEDEQRQAETLAGRQPTCPHCAGATAAREEKGKRALGVGKLRPDIVLYGEEHPHAHLISPLVQHDLSLGPDMLLILGTSMRVHGLKVLVREFAKAVHDRGGKVVFVNFTKPPESVWADVLDFWVQWDCDAWVEDLQHRKPALWLPPGTVLPDQVKTKGVKASRRQSGGETGKRKEQTETASKKRKESDGPIRKKQKRESGGVADSVTVALDPADVREPSPPPVPEVSVITAKASESSPPPPPPPPARPEVVREIPRLRPEAPPRLREMTITTDMLPPPVPLPGPSPLSMSMTISPPPELTPSAPPSPPTVPVIPELKPIPRRPVSRVTREPKLNPDAKRPASIRDHKLNGAYLTFKILGDLKRITGEPPISFYTPSPSPIASRPKAKRTRKSAPVVLHGNNLESSDSSLVVEDDVDVDASNVLFRKNAKVKGEPHASSINAPVDVLVDQGGSSISAMVKSRRRKRTAWRMIGGVETQVSLDDNGEVVLPMHLPLPHTAATFKPLSSPSFRALPEPRPTPVASPVTYQPSSNPFASIENGFQDTDRLIDKLREQSRPSTPLRFEFPPLNIPAPTEQSPPKLETLEPKVTSPGPLTANSVMSPIFAKPRNPFFFADPLAGGLVFPPSWYQHHQHHHQATTSVERTTSQQSAANHHRRGSWNPEDQLRQEEREREVAMMLTTMSTASILSHHTRGIH</sequence>
<feature type="compositionally biased region" description="Basic and acidic residues" evidence="5">
    <location>
        <begin position="681"/>
        <end position="702"/>
    </location>
</feature>
<keyword evidence="8" id="KW-1185">Reference proteome</keyword>
<feature type="compositionally biased region" description="Polar residues" evidence="5">
    <location>
        <begin position="216"/>
        <end position="227"/>
    </location>
</feature>
<evidence type="ECO:0000256" key="5">
    <source>
        <dbReference type="SAM" id="MobiDB-lite"/>
    </source>
</evidence>
<dbReference type="Proteomes" id="UP001302321">
    <property type="component" value="Unassembled WGS sequence"/>
</dbReference>
<dbReference type="InterPro" id="IPR003000">
    <property type="entry name" value="Sirtuin"/>
</dbReference>
<feature type="compositionally biased region" description="Basic and acidic residues" evidence="5">
    <location>
        <begin position="441"/>
        <end position="459"/>
    </location>
</feature>
<feature type="region of interest" description="Disordered" evidence="5">
    <location>
        <begin position="1142"/>
        <end position="1176"/>
    </location>
</feature>
<evidence type="ECO:0000259" key="6">
    <source>
        <dbReference type="PROSITE" id="PS50305"/>
    </source>
</evidence>
<name>A0AAN6W820_9PEZI</name>
<dbReference type="GO" id="GO:0070403">
    <property type="term" value="F:NAD+ binding"/>
    <property type="evidence" value="ECO:0007669"/>
    <property type="project" value="InterPro"/>
</dbReference>
<feature type="compositionally biased region" description="Low complexity" evidence="5">
    <location>
        <begin position="397"/>
        <end position="409"/>
    </location>
</feature>
<feature type="compositionally biased region" description="Basic and acidic residues" evidence="5">
    <location>
        <begin position="154"/>
        <end position="163"/>
    </location>
</feature>
<comment type="caution">
    <text evidence="4">Lacks conserved residue(s) required for the propagation of feature annotation.</text>
</comment>
<protein>
    <submittedName>
        <fullName evidence="7">NAD-dependent histone deacetylase</fullName>
    </submittedName>
</protein>
<feature type="region of interest" description="Disordered" evidence="5">
    <location>
        <begin position="1024"/>
        <end position="1048"/>
    </location>
</feature>
<feature type="compositionally biased region" description="Low complexity" evidence="5">
    <location>
        <begin position="269"/>
        <end position="309"/>
    </location>
</feature>
<feature type="compositionally biased region" description="Polar residues" evidence="5">
    <location>
        <begin position="106"/>
        <end position="116"/>
    </location>
</feature>
<gene>
    <name evidence="7" type="ORF">QBC36DRAFT_27498</name>
</gene>
<feature type="compositionally biased region" description="Low complexity" evidence="5">
    <location>
        <begin position="69"/>
        <end position="78"/>
    </location>
</feature>
<dbReference type="EMBL" id="MU866242">
    <property type="protein sequence ID" value="KAK4175262.1"/>
    <property type="molecule type" value="Genomic_DNA"/>
</dbReference>
<comment type="similarity">
    <text evidence="1">Belongs to the sirtuin family. Class I subfamily.</text>
</comment>
<accession>A0AAN6W820</accession>
<dbReference type="GO" id="GO:0005634">
    <property type="term" value="C:nucleus"/>
    <property type="evidence" value="ECO:0007669"/>
    <property type="project" value="TreeGrafter"/>
</dbReference>
<dbReference type="PROSITE" id="PS50305">
    <property type="entry name" value="SIRTUIN"/>
    <property type="match status" value="1"/>
</dbReference>
<dbReference type="InterPro" id="IPR029035">
    <property type="entry name" value="DHS-like_NAD/FAD-binding_dom"/>
</dbReference>
<feature type="region of interest" description="Disordered" evidence="5">
    <location>
        <begin position="1068"/>
        <end position="1091"/>
    </location>
</feature>
<feature type="region of interest" description="Disordered" evidence="5">
    <location>
        <begin position="397"/>
        <end position="486"/>
    </location>
</feature>
<feature type="compositionally biased region" description="Low complexity" evidence="5">
    <location>
        <begin position="123"/>
        <end position="139"/>
    </location>
</feature>
<reference evidence="7" key="2">
    <citation type="submission" date="2023-05" db="EMBL/GenBank/DDBJ databases">
        <authorList>
            <consortium name="Lawrence Berkeley National Laboratory"/>
            <person name="Steindorff A."/>
            <person name="Hensen N."/>
            <person name="Bonometti L."/>
            <person name="Westerberg I."/>
            <person name="Brannstrom I.O."/>
            <person name="Guillou S."/>
            <person name="Cros-Aarteil S."/>
            <person name="Calhoun S."/>
            <person name="Haridas S."/>
            <person name="Kuo A."/>
            <person name="Mondo S."/>
            <person name="Pangilinan J."/>
            <person name="Riley R."/>
            <person name="Labutti K."/>
            <person name="Andreopoulos B."/>
            <person name="Lipzen A."/>
            <person name="Chen C."/>
            <person name="Yanf M."/>
            <person name="Daum C."/>
            <person name="Ng V."/>
            <person name="Clum A."/>
            <person name="Ohm R."/>
            <person name="Martin F."/>
            <person name="Silar P."/>
            <person name="Natvig D."/>
            <person name="Lalanne C."/>
            <person name="Gautier V."/>
            <person name="Ament-Velasquez S.L."/>
            <person name="Kruys A."/>
            <person name="Hutchinson M.I."/>
            <person name="Powell A.J."/>
            <person name="Barry K."/>
            <person name="Miller A.N."/>
            <person name="Grigoriev I.V."/>
            <person name="Debuchy R."/>
            <person name="Gladieux P."/>
            <person name="Thoren M.H."/>
            <person name="Johannesson H."/>
        </authorList>
    </citation>
    <scope>NUCLEOTIDE SEQUENCE</scope>
    <source>
        <strain evidence="7">CBS 892.96</strain>
    </source>
</reference>
<dbReference type="Gene3D" id="3.40.50.1220">
    <property type="entry name" value="TPP-binding domain"/>
    <property type="match status" value="2"/>
</dbReference>
<feature type="compositionally biased region" description="Low complexity" evidence="5">
    <location>
        <begin position="460"/>
        <end position="485"/>
    </location>
</feature>
<feature type="compositionally biased region" description="Pro residues" evidence="5">
    <location>
        <begin position="786"/>
        <end position="796"/>
    </location>
</feature>
<feature type="compositionally biased region" description="Pro residues" evidence="5">
    <location>
        <begin position="805"/>
        <end position="822"/>
    </location>
</feature>